<feature type="transmembrane region" description="Helical" evidence="12">
    <location>
        <begin position="6"/>
        <end position="22"/>
    </location>
</feature>
<evidence type="ECO:0000256" key="9">
    <source>
        <dbReference type="ARBA" id="ARBA00023136"/>
    </source>
</evidence>
<feature type="transmembrane region" description="Helical" evidence="12">
    <location>
        <begin position="163"/>
        <end position="189"/>
    </location>
</feature>
<organism evidence="14 15">
    <name type="scientific">Paragonimus westermani</name>
    <dbReference type="NCBI Taxonomy" id="34504"/>
    <lineage>
        <taxon>Eukaryota</taxon>
        <taxon>Metazoa</taxon>
        <taxon>Spiralia</taxon>
        <taxon>Lophotrochozoa</taxon>
        <taxon>Platyhelminthes</taxon>
        <taxon>Trematoda</taxon>
        <taxon>Digenea</taxon>
        <taxon>Plagiorchiida</taxon>
        <taxon>Troglotremata</taxon>
        <taxon>Troglotrematidae</taxon>
        <taxon>Paragonimus</taxon>
    </lineage>
</organism>
<evidence type="ECO:0000256" key="12">
    <source>
        <dbReference type="RuleBase" id="RU363075"/>
    </source>
</evidence>
<name>A0A8T0DGK0_9TREM</name>
<evidence type="ECO:0000256" key="4">
    <source>
        <dbReference type="ARBA" id="ARBA00022676"/>
    </source>
</evidence>
<comment type="caution">
    <text evidence="14">The sequence shown here is derived from an EMBL/GenBank/DDBJ whole genome shotgun (WGS) entry which is preliminary data.</text>
</comment>
<keyword evidence="8 12" id="KW-1133">Transmembrane helix</keyword>
<dbReference type="EC" id="2.4.1.-" evidence="12"/>
<reference evidence="14 15" key="1">
    <citation type="submission" date="2019-07" db="EMBL/GenBank/DDBJ databases">
        <title>Annotation for the trematode Paragonimus westermani.</title>
        <authorList>
            <person name="Choi Y.-J."/>
        </authorList>
    </citation>
    <scope>NUCLEOTIDE SEQUENCE [LARGE SCALE GENOMIC DNA]</scope>
    <source>
        <strain evidence="14">180907_Pwestermani</strain>
    </source>
</reference>
<feature type="transmembrane region" description="Helical" evidence="12">
    <location>
        <begin position="295"/>
        <end position="314"/>
    </location>
</feature>
<evidence type="ECO:0000256" key="2">
    <source>
        <dbReference type="ARBA" id="ARBA00004922"/>
    </source>
</evidence>
<dbReference type="InterPro" id="IPR005599">
    <property type="entry name" value="GPI_mannosylTrfase"/>
</dbReference>
<evidence type="ECO:0000256" key="13">
    <source>
        <dbReference type="SAM" id="SignalP"/>
    </source>
</evidence>
<dbReference type="PANTHER" id="PTHR22760:SF1">
    <property type="entry name" value="DOL-P-MAN:MAN(7)GLCNAC(2)-PP-DOL ALPHA-1,6-MANNOSYLTRANSFERASE"/>
    <property type="match status" value="1"/>
</dbReference>
<dbReference type="Proteomes" id="UP000699462">
    <property type="component" value="Unassembled WGS sequence"/>
</dbReference>
<evidence type="ECO:0000256" key="3">
    <source>
        <dbReference type="ARBA" id="ARBA00007063"/>
    </source>
</evidence>
<keyword evidence="6 12" id="KW-0812">Transmembrane</keyword>
<feature type="transmembrane region" description="Helical" evidence="12">
    <location>
        <begin position="263"/>
        <end position="283"/>
    </location>
</feature>
<feature type="transmembrane region" description="Helical" evidence="12">
    <location>
        <begin position="60"/>
        <end position="82"/>
    </location>
</feature>
<feature type="transmembrane region" description="Helical" evidence="12">
    <location>
        <begin position="88"/>
        <end position="105"/>
    </location>
</feature>
<gene>
    <name evidence="14" type="ORF">P879_08152</name>
</gene>
<protein>
    <recommendedName>
        <fullName evidence="12">Mannosyltransferase</fullName>
        <ecNumber evidence="12">2.4.1.-</ecNumber>
    </recommendedName>
</protein>
<keyword evidence="15" id="KW-1185">Reference proteome</keyword>
<comment type="subcellular location">
    <subcellularLocation>
        <location evidence="1 12">Endoplasmic reticulum membrane</location>
        <topology evidence="1 12">Multi-pass membrane protein</topology>
    </subcellularLocation>
</comment>
<evidence type="ECO:0000256" key="7">
    <source>
        <dbReference type="ARBA" id="ARBA00022824"/>
    </source>
</evidence>
<comment type="function">
    <text evidence="10">Mannosyltransferase that operates in the biosynthetic pathway of dolichol-linked oligosaccharides, the glycan precursors employed in protein asparagine (N)-glycosylation. The assembly of dolichol-linked oligosaccharides begins on the cytosolic side of the endoplasmic reticulum membrane and finishes in its lumen. The sequential addition of sugars to dolichol pyrophosphate produces dolichol-linked oligosaccharides containing fourteen sugars, including two GlcNAcs, nine mannoses and three glucoses. Once assembled, the oligosaccharide is transferred from the lipid to nascent proteins by oligosaccharyltransferases. In the lumen of the endoplasmic reticulum, adds the eighth mannose residue in an alpha-1,6 linkage onto Man(7)GlcNAc(2)-PP-dolichol to produce Man(8)GlcNAc(2)-PP-dolichol.</text>
</comment>
<feature type="signal peptide" evidence="13">
    <location>
        <begin position="1"/>
        <end position="15"/>
    </location>
</feature>
<feature type="transmembrane region" description="Helical" evidence="12">
    <location>
        <begin position="366"/>
        <end position="391"/>
    </location>
</feature>
<evidence type="ECO:0000256" key="6">
    <source>
        <dbReference type="ARBA" id="ARBA00022692"/>
    </source>
</evidence>
<dbReference type="EMBL" id="JTDF01004978">
    <property type="protein sequence ID" value="KAF8566532.1"/>
    <property type="molecule type" value="Genomic_DNA"/>
</dbReference>
<evidence type="ECO:0000256" key="10">
    <source>
        <dbReference type="ARBA" id="ARBA00044721"/>
    </source>
</evidence>
<evidence type="ECO:0000313" key="14">
    <source>
        <dbReference type="EMBL" id="KAF8566532.1"/>
    </source>
</evidence>
<evidence type="ECO:0000256" key="8">
    <source>
        <dbReference type="ARBA" id="ARBA00022989"/>
    </source>
</evidence>
<keyword evidence="4 12" id="KW-0328">Glycosyltransferase</keyword>
<evidence type="ECO:0000256" key="5">
    <source>
        <dbReference type="ARBA" id="ARBA00022679"/>
    </source>
</evidence>
<feature type="transmembrane region" description="Helical" evidence="12">
    <location>
        <begin position="201"/>
        <end position="219"/>
    </location>
</feature>
<dbReference type="GO" id="GO:0005789">
    <property type="term" value="C:endoplasmic reticulum membrane"/>
    <property type="evidence" value="ECO:0007669"/>
    <property type="project" value="UniProtKB-SubCell"/>
</dbReference>
<feature type="chain" id="PRO_5035852555" description="Mannosyltransferase" evidence="13">
    <location>
        <begin position="16"/>
        <end position="427"/>
    </location>
</feature>
<evidence type="ECO:0000256" key="1">
    <source>
        <dbReference type="ARBA" id="ARBA00004477"/>
    </source>
</evidence>
<keyword evidence="13" id="KW-0732">Signal</keyword>
<dbReference type="PANTHER" id="PTHR22760">
    <property type="entry name" value="GLYCOSYLTRANSFERASE"/>
    <property type="match status" value="1"/>
</dbReference>
<dbReference type="OrthoDB" id="19039at2759"/>
<sequence length="427" mass="49113">MYLHLSILLYFLTWAFTCLCPYSKVEESFNMQALHDIAFLKTNISQYDHFKFPGVVPRTFVGAALLSFICAIPISMLMSFVQKFTLQLLVRFVLGAVNVGCFLIFAQTARKRFGNRVYMRLMWISISQFHFFFYASRTLPNTFALPFVLLSLSSLLRTRDKQFVVLAGIATLIFRSELILFYGPCLLYGLVEGSVKLRPSLFLTVFITGLGCIGFSLIVDSTFWQRLVWPEGEVFYYNTVLNKSGQWGIFPFHWYFTSALPRALLMTIVLLLLWTIFAVRVVLSGGLAYDREFSSTSVGLISSALLFVLLYSWLPHKELRFIIYTVPVFNLAAASVWAHLECSPRFRKETKCIKENRSSSSTVFNWLRYLAVCFCYVHLIVNALCTAILLWSSRQNYPGGVALYQLNHWSELNARQDTTRRRISRTT</sequence>
<comment type="similarity">
    <text evidence="3 12">Belongs to the glycosyltransferase 22 family.</text>
</comment>
<keyword evidence="7 12" id="KW-0256">Endoplasmic reticulum</keyword>
<dbReference type="AlphaFoldDB" id="A0A8T0DGK0"/>
<dbReference type="GO" id="GO:0052917">
    <property type="term" value="F:dol-P-Man:Man(7)GlcNAc(2)-PP-Dol alpha-1,6-mannosyltransferase activity"/>
    <property type="evidence" value="ECO:0007669"/>
    <property type="project" value="UniProtKB-EC"/>
</dbReference>
<dbReference type="Pfam" id="PF03901">
    <property type="entry name" value="Glyco_transf_22"/>
    <property type="match status" value="1"/>
</dbReference>
<evidence type="ECO:0000256" key="11">
    <source>
        <dbReference type="ARBA" id="ARBA00048899"/>
    </source>
</evidence>
<dbReference type="GO" id="GO:0006487">
    <property type="term" value="P:protein N-linked glycosylation"/>
    <property type="evidence" value="ECO:0007669"/>
    <property type="project" value="TreeGrafter"/>
</dbReference>
<feature type="transmembrane region" description="Helical" evidence="12">
    <location>
        <begin position="321"/>
        <end position="340"/>
    </location>
</feature>
<accession>A0A8T0DGK0</accession>
<feature type="transmembrane region" description="Helical" evidence="12">
    <location>
        <begin position="139"/>
        <end position="156"/>
    </location>
</feature>
<proteinExistence type="inferred from homology"/>
<comment type="catalytic activity">
    <reaction evidence="11">
        <text>an alpha-D-Man-(1-&gt;2)-alpha-D-Man-(1-&gt;2)-alpha-D-Man-(1-&gt;3)-[alpha-D-Man-(1-&gt;2)-alpha-D-Man-(1-&gt;3)-alpha-D-Man-(1-&gt;6)]-beta-D-Man-(1-&gt;4)-beta-D-GlcNAc-(1-&gt;4)-alpha-D-GlcNAc-diphospho-di-trans,poly-cis-dolichol + a di-trans,poly-cis-dolichyl beta-D-mannosyl phosphate = an alpha-D-Man-(1-&gt;2)-alpha-D-Man-(1-&gt;2)-alpha-D-Man-(1-&gt;3)-[alpha-D-Man-(1-&gt;2)-alpha-D-Man-(1-&gt;3)-[alpha-D-Man-(1-&gt;6)]-alpha-D-Man-(1-&gt;6)]-beta-D-Man-(1-&gt;4)-beta-D-GlcNAc-(1-&gt;4)-alpha-D-GlcNAc-diphospho-di-trans,poly-cis-dolichol + a di-trans,poly-cis-dolichyl phosphate + H(+)</text>
        <dbReference type="Rhea" id="RHEA:29535"/>
        <dbReference type="Rhea" id="RHEA-COMP:19498"/>
        <dbReference type="Rhea" id="RHEA-COMP:19501"/>
        <dbReference type="Rhea" id="RHEA-COMP:19518"/>
        <dbReference type="Rhea" id="RHEA-COMP:19519"/>
        <dbReference type="ChEBI" id="CHEBI:15378"/>
        <dbReference type="ChEBI" id="CHEBI:57683"/>
        <dbReference type="ChEBI" id="CHEBI:58211"/>
        <dbReference type="ChEBI" id="CHEBI:132517"/>
        <dbReference type="ChEBI" id="CHEBI:132519"/>
        <dbReference type="EC" id="2.4.1.260"/>
    </reaction>
    <physiologicalReaction direction="left-to-right" evidence="11">
        <dbReference type="Rhea" id="RHEA:29536"/>
    </physiologicalReaction>
</comment>
<evidence type="ECO:0000313" key="15">
    <source>
        <dbReference type="Proteomes" id="UP000699462"/>
    </source>
</evidence>
<comment type="pathway">
    <text evidence="2">Protein modification; protein glycosylation.</text>
</comment>
<keyword evidence="5" id="KW-0808">Transferase</keyword>
<keyword evidence="9 12" id="KW-0472">Membrane</keyword>